<dbReference type="SUPFAM" id="SSF56784">
    <property type="entry name" value="HAD-like"/>
    <property type="match status" value="1"/>
</dbReference>
<dbReference type="PIRSF" id="PIRSF006118">
    <property type="entry name" value="KDO8-P_Ptase"/>
    <property type="match status" value="1"/>
</dbReference>
<evidence type="ECO:0000256" key="10">
    <source>
        <dbReference type="ARBA" id="ARBA00031051"/>
    </source>
</evidence>
<comment type="catalytic activity">
    <reaction evidence="1 11">
        <text>3-deoxy-alpha-D-manno-2-octulosonate-8-phosphate + H2O = 3-deoxy-alpha-D-manno-oct-2-ulosonate + phosphate</text>
        <dbReference type="Rhea" id="RHEA:11500"/>
        <dbReference type="ChEBI" id="CHEBI:15377"/>
        <dbReference type="ChEBI" id="CHEBI:43474"/>
        <dbReference type="ChEBI" id="CHEBI:85985"/>
        <dbReference type="ChEBI" id="CHEBI:85986"/>
        <dbReference type="EC" id="3.1.3.45"/>
    </reaction>
</comment>
<comment type="cofactor">
    <cofactor evidence="2 11 12">
        <name>Mg(2+)</name>
        <dbReference type="ChEBI" id="CHEBI:18420"/>
    </cofactor>
</comment>
<dbReference type="NCBIfam" id="TIGR01670">
    <property type="entry name" value="KdsC-phosphatas"/>
    <property type="match status" value="1"/>
</dbReference>
<dbReference type="GO" id="GO:0009103">
    <property type="term" value="P:lipopolysaccharide biosynthetic process"/>
    <property type="evidence" value="ECO:0007669"/>
    <property type="project" value="UniProtKB-UniRule"/>
</dbReference>
<comment type="similarity">
    <text evidence="3 11">Belongs to the KdsC family.</text>
</comment>
<evidence type="ECO:0000256" key="9">
    <source>
        <dbReference type="ARBA" id="ARBA00022842"/>
    </source>
</evidence>
<dbReference type="Proteomes" id="UP000094165">
    <property type="component" value="Unassembled WGS sequence"/>
</dbReference>
<dbReference type="FunFam" id="3.40.50.1000:FF:000029">
    <property type="entry name" value="3-deoxy-D-manno-octulosonate 8-phosphate phosphatase KdsC"/>
    <property type="match status" value="1"/>
</dbReference>
<dbReference type="InterPro" id="IPR050793">
    <property type="entry name" value="CMP-NeuNAc_synthase"/>
</dbReference>
<dbReference type="SFLD" id="SFLDG01136">
    <property type="entry name" value="C1.6:_Phosphoserine_Phosphatas"/>
    <property type="match status" value="1"/>
</dbReference>
<feature type="binding site" evidence="12">
    <location>
        <position position="15"/>
    </location>
    <ligand>
        <name>substrate</name>
    </ligand>
</feature>
<proteinExistence type="inferred from homology"/>
<dbReference type="GO" id="GO:0046872">
    <property type="term" value="F:metal ion binding"/>
    <property type="evidence" value="ECO:0007669"/>
    <property type="project" value="UniProtKB-UniRule"/>
</dbReference>
<evidence type="ECO:0000256" key="7">
    <source>
        <dbReference type="ARBA" id="ARBA00022723"/>
    </source>
</evidence>
<evidence type="ECO:0000313" key="13">
    <source>
        <dbReference type="EMBL" id="OEE77710.1"/>
    </source>
</evidence>
<keyword evidence="8 11" id="KW-0378">Hydrolase</keyword>
<evidence type="ECO:0000256" key="12">
    <source>
        <dbReference type="PIRSR" id="PIRSR006118-2"/>
    </source>
</evidence>
<dbReference type="InterPro" id="IPR023214">
    <property type="entry name" value="HAD_sf"/>
</dbReference>
<protein>
    <recommendedName>
        <fullName evidence="6 11">3-deoxy-D-manno-octulosonate 8-phosphate phosphatase KdsC</fullName>
        <ecNumber evidence="5 11">3.1.3.45</ecNumber>
    </recommendedName>
    <alternativeName>
        <fullName evidence="10 11">KDO 8-P phosphatase</fullName>
    </alternativeName>
</protein>
<dbReference type="PANTHER" id="PTHR21485:SF3">
    <property type="entry name" value="N-ACYLNEURAMINATE CYTIDYLYLTRANSFERASE"/>
    <property type="match status" value="1"/>
</dbReference>
<comment type="subunit">
    <text evidence="4 11">Homotetramer.</text>
</comment>
<keyword evidence="11" id="KW-0448">Lipopolysaccharide biosynthesis</keyword>
<sequence length="184" mass="20137">MVCFSQIEAVILDVDGVMTDGSLNLDGYGENFKSFNAKDGVAFELFRRNSIRVGVISGKSSESLNYRCKQLGIDAVYSGCKLKVHALKNICTTFDIEPKNIAFIGDDVIDLPLFPLVGCAVPPSDAHALVKQKADLVLSSRGGDGAVREFVDMFLVEKNQCTLDELYKPLIEDLIALSEIEVQQ</sequence>
<dbReference type="GO" id="GO:0019143">
    <property type="term" value="F:3-deoxy-manno-octulosonate-8-phosphatase activity"/>
    <property type="evidence" value="ECO:0007669"/>
    <property type="project" value="UniProtKB-UniRule"/>
</dbReference>
<evidence type="ECO:0000256" key="8">
    <source>
        <dbReference type="ARBA" id="ARBA00022801"/>
    </source>
</evidence>
<dbReference type="PANTHER" id="PTHR21485">
    <property type="entry name" value="HAD SUPERFAMILY MEMBERS CMAS AND KDSC"/>
    <property type="match status" value="1"/>
</dbReference>
<comment type="function">
    <text evidence="11">Catalyzes the hydrolysis of 3-deoxy-D-manno-octulosonate 8-phosphate (KDO 8-P) to 3-deoxy-D-manno-octulosonate (KDO) and inorganic phosphate.</text>
</comment>
<dbReference type="InterPro" id="IPR036412">
    <property type="entry name" value="HAD-like_sf"/>
</dbReference>
<dbReference type="RefSeq" id="WP_017052624.1">
    <property type="nucleotide sequence ID" value="NZ_AJYW02000073.1"/>
</dbReference>
<dbReference type="EC" id="3.1.3.45" evidence="5 11"/>
<name>A0A1E5D2K5_9VIBR</name>
<organism evidence="13 14">
    <name type="scientific">Vibrio genomosp. F6 str. FF-238</name>
    <dbReference type="NCBI Taxonomy" id="1191298"/>
    <lineage>
        <taxon>Bacteria</taxon>
        <taxon>Pseudomonadati</taxon>
        <taxon>Pseudomonadota</taxon>
        <taxon>Gammaproteobacteria</taxon>
        <taxon>Vibrionales</taxon>
        <taxon>Vibrionaceae</taxon>
        <taxon>Vibrio</taxon>
    </lineage>
</organism>
<evidence type="ECO:0000256" key="11">
    <source>
        <dbReference type="PIRNR" id="PIRNR006118"/>
    </source>
</evidence>
<dbReference type="InterPro" id="IPR010023">
    <property type="entry name" value="KdsC_fam"/>
</dbReference>
<feature type="binding site" evidence="12">
    <location>
        <position position="13"/>
    </location>
    <ligand>
        <name>Mg(2+)</name>
        <dbReference type="ChEBI" id="CHEBI:18420"/>
    </ligand>
</feature>
<evidence type="ECO:0000256" key="4">
    <source>
        <dbReference type="ARBA" id="ARBA00011881"/>
    </source>
</evidence>
<dbReference type="SFLD" id="SFLDG01138">
    <property type="entry name" value="C1.6.2:_Deoxy-d-mannose-octulo"/>
    <property type="match status" value="1"/>
</dbReference>
<reference evidence="13 14" key="1">
    <citation type="journal article" date="2012" name="Science">
        <title>Ecological populations of bacteria act as socially cohesive units of antibiotic production and resistance.</title>
        <authorList>
            <person name="Cordero O.X."/>
            <person name="Wildschutte H."/>
            <person name="Kirkup B."/>
            <person name="Proehl S."/>
            <person name="Ngo L."/>
            <person name="Hussain F."/>
            <person name="Le Roux F."/>
            <person name="Mincer T."/>
            <person name="Polz M.F."/>
        </authorList>
    </citation>
    <scope>NUCLEOTIDE SEQUENCE [LARGE SCALE GENOMIC DNA]</scope>
    <source>
        <strain evidence="13 14">FF-238</strain>
    </source>
</reference>
<comment type="caution">
    <text evidence="13">The sequence shown here is derived from an EMBL/GenBank/DDBJ whole genome shotgun (WGS) entry which is preliminary data.</text>
</comment>
<keyword evidence="7 11" id="KW-0479">Metal-binding</keyword>
<keyword evidence="14" id="KW-1185">Reference proteome</keyword>
<feature type="binding site" evidence="12">
    <location>
        <position position="106"/>
    </location>
    <ligand>
        <name>Mg(2+)</name>
        <dbReference type="ChEBI" id="CHEBI:18420"/>
    </ligand>
</feature>
<dbReference type="EMBL" id="AJYW02000073">
    <property type="protein sequence ID" value="OEE77710.1"/>
    <property type="molecule type" value="Genomic_DNA"/>
</dbReference>
<evidence type="ECO:0000313" key="14">
    <source>
        <dbReference type="Proteomes" id="UP000094165"/>
    </source>
</evidence>
<dbReference type="Pfam" id="PF08282">
    <property type="entry name" value="Hydrolase_3"/>
    <property type="match status" value="1"/>
</dbReference>
<evidence type="ECO:0000256" key="1">
    <source>
        <dbReference type="ARBA" id="ARBA00000898"/>
    </source>
</evidence>
<dbReference type="GO" id="GO:0008781">
    <property type="term" value="F:N-acylneuraminate cytidylyltransferase activity"/>
    <property type="evidence" value="ECO:0007669"/>
    <property type="project" value="TreeGrafter"/>
</dbReference>
<evidence type="ECO:0000256" key="5">
    <source>
        <dbReference type="ARBA" id="ARBA00013066"/>
    </source>
</evidence>
<dbReference type="SFLD" id="SFLDS00003">
    <property type="entry name" value="Haloacid_Dehalogenase"/>
    <property type="match status" value="1"/>
</dbReference>
<keyword evidence="9 11" id="KW-0460">Magnesium</keyword>
<dbReference type="AlphaFoldDB" id="A0A1E5D2K5"/>
<evidence type="ECO:0000256" key="6">
    <source>
        <dbReference type="ARBA" id="ARBA00020092"/>
    </source>
</evidence>
<dbReference type="Gene3D" id="3.40.50.1000">
    <property type="entry name" value="HAD superfamily/HAD-like"/>
    <property type="match status" value="1"/>
</dbReference>
<evidence type="ECO:0000256" key="2">
    <source>
        <dbReference type="ARBA" id="ARBA00001946"/>
    </source>
</evidence>
<evidence type="ECO:0000256" key="3">
    <source>
        <dbReference type="ARBA" id="ARBA00005893"/>
    </source>
</evidence>
<accession>A0A1E5D2K5</accession>
<gene>
    <name evidence="13" type="ORF">A130_14360</name>
</gene>